<evidence type="ECO:0000313" key="2">
    <source>
        <dbReference type="Proteomes" id="UP000675881"/>
    </source>
</evidence>
<accession>A0A7R8D252</accession>
<sequence>MFQSAKYLRALLHPISTTAPSTQSMSDDTSESTFALNDSPRELTIYSLQYIPLLLDKRLQDIHIQQRRTSVFARQIYVTLPMVDRGRSDPRNTIGVIIDRKNDIYRIAVKIGFKEQDVYHAYVPTVMVIGSAYVITGLFTTVCATRIIPKNQECEQYDYQEISWGYLSRVRTVKNMLIEDIKDTRPTRQQNHPCD</sequence>
<evidence type="ECO:0000313" key="1">
    <source>
        <dbReference type="EMBL" id="CAF3002150.1"/>
    </source>
</evidence>
<keyword evidence="2" id="KW-1185">Reference proteome</keyword>
<protein>
    <submittedName>
        <fullName evidence="1">(salmon louse) hypothetical protein</fullName>
    </submittedName>
</protein>
<reference evidence="1" key="1">
    <citation type="submission" date="2021-02" db="EMBL/GenBank/DDBJ databases">
        <authorList>
            <person name="Bekaert M."/>
        </authorList>
    </citation>
    <scope>NUCLEOTIDE SEQUENCE</scope>
    <source>
        <strain evidence="1">IoA-00</strain>
    </source>
</reference>
<organism evidence="1 2">
    <name type="scientific">Lepeophtheirus salmonis</name>
    <name type="common">Salmon louse</name>
    <name type="synonym">Caligus salmonis</name>
    <dbReference type="NCBI Taxonomy" id="72036"/>
    <lineage>
        <taxon>Eukaryota</taxon>
        <taxon>Metazoa</taxon>
        <taxon>Ecdysozoa</taxon>
        <taxon>Arthropoda</taxon>
        <taxon>Crustacea</taxon>
        <taxon>Multicrustacea</taxon>
        <taxon>Hexanauplia</taxon>
        <taxon>Copepoda</taxon>
        <taxon>Siphonostomatoida</taxon>
        <taxon>Caligidae</taxon>
        <taxon>Lepeophtheirus</taxon>
    </lineage>
</organism>
<proteinExistence type="predicted"/>
<gene>
    <name evidence="1" type="ORF">LSAA_12999</name>
</gene>
<dbReference type="AlphaFoldDB" id="A0A7R8D252"/>
<dbReference type="Proteomes" id="UP000675881">
    <property type="component" value="Chromosome 7"/>
</dbReference>
<name>A0A7R8D252_LEPSM</name>
<dbReference type="EMBL" id="HG994586">
    <property type="protein sequence ID" value="CAF3002150.1"/>
    <property type="molecule type" value="Genomic_DNA"/>
</dbReference>